<keyword evidence="3 6" id="KW-0812">Transmembrane</keyword>
<reference evidence="8" key="1">
    <citation type="submission" date="2016-03" db="EMBL/GenBank/DDBJ databases">
        <authorList>
            <person name="Ploux O."/>
        </authorList>
    </citation>
    <scope>NUCLEOTIDE SEQUENCE [LARGE SCALE GENOMIC DNA]</scope>
    <source>
        <strain evidence="8">UK7</strain>
    </source>
</reference>
<comment type="caution">
    <text evidence="6">Lacks conserved residue(s) required for the propagation of feature annotation.</text>
</comment>
<dbReference type="PANTHER" id="PTHR23519:SF2">
    <property type="entry name" value="AUTOPHAGY-RELATED PROTEIN 22"/>
    <property type="match status" value="1"/>
</dbReference>
<organism evidence="7 8">
    <name type="scientific">Rhynchosporium graminicola</name>
    <dbReference type="NCBI Taxonomy" id="2792576"/>
    <lineage>
        <taxon>Eukaryota</taxon>
        <taxon>Fungi</taxon>
        <taxon>Dikarya</taxon>
        <taxon>Ascomycota</taxon>
        <taxon>Pezizomycotina</taxon>
        <taxon>Leotiomycetes</taxon>
        <taxon>Helotiales</taxon>
        <taxon>Ploettnerulaceae</taxon>
        <taxon>Rhynchosporium</taxon>
    </lineage>
</organism>
<dbReference type="EMBL" id="FJUW01000001">
    <property type="protein sequence ID" value="CZS88014.1"/>
    <property type="molecule type" value="Genomic_DNA"/>
</dbReference>
<accession>A0A1E1JUV1</accession>
<sequence>MFPEKKGTLVALFIVLNGIVCIPVYWLRDTSLAAFHALKREGIATPLSQQTLIQDTKNLADIKPREDGASTTKASISRKYGFKMSIFGKFGTAMGGIIALLVVIILYKTIPGTDGQSAGLLVTMIVGFLTIIGAIGAYLGLPAVPARPKDNWKAWWAELFTPLKVVFCGDSTGNTRIYAIYDGYYDFGAITTLAFYSLQVWRPPFKIEHWLVIGYSLVLVIPIWGCIDFADDINFGFKNRGEFYVQNLLFQVSDSIVSSVFRVLFSEMVAKGSEVEWCGLQVILSCATAWVSYVANAPLQNATHELRFPLVLCLIMLVVPVVLEICRSNMSVFAKDKQRWKDYDEGVASSSDSA</sequence>
<evidence type="ECO:0000256" key="3">
    <source>
        <dbReference type="ARBA" id="ARBA00022692"/>
    </source>
</evidence>
<dbReference type="GO" id="GO:0005774">
    <property type="term" value="C:vacuolar membrane"/>
    <property type="evidence" value="ECO:0007669"/>
    <property type="project" value="UniProtKB-SubCell"/>
</dbReference>
<comment type="function">
    <text evidence="6">Vacuolar effluxer which mediate the efflux of amino acids resulting from autophagic degradation. The release of autophagic amino acids allows the maintenance of protein synthesis and viability during nitrogen starvation.</text>
</comment>
<protein>
    <recommendedName>
        <fullName evidence="6">Autophagy-related protein</fullName>
    </recommendedName>
</protein>
<keyword evidence="2 6" id="KW-0813">Transport</keyword>
<proteinExistence type="inferred from homology"/>
<dbReference type="Pfam" id="PF11700">
    <property type="entry name" value="ATG22"/>
    <property type="match status" value="1"/>
</dbReference>
<comment type="subcellular location">
    <subcellularLocation>
        <location evidence="1">Endomembrane system</location>
        <topology evidence="1">Multi-pass membrane protein</topology>
    </subcellularLocation>
    <subcellularLocation>
        <location evidence="6">Vacuole membrane</location>
        <topology evidence="6">Multi-pass membrane protein</topology>
    </subcellularLocation>
</comment>
<evidence type="ECO:0000313" key="8">
    <source>
        <dbReference type="Proteomes" id="UP000178129"/>
    </source>
</evidence>
<dbReference type="STRING" id="914237.A0A1E1JUV1"/>
<keyword evidence="8" id="KW-1185">Reference proteome</keyword>
<evidence type="ECO:0000313" key="7">
    <source>
        <dbReference type="EMBL" id="CZS88014.1"/>
    </source>
</evidence>
<gene>
    <name evidence="7" type="ORF">RCO7_00983</name>
</gene>
<dbReference type="AlphaFoldDB" id="A0A1E1JUV1"/>
<evidence type="ECO:0000256" key="1">
    <source>
        <dbReference type="ARBA" id="ARBA00004127"/>
    </source>
</evidence>
<feature type="transmembrane region" description="Helical" evidence="6">
    <location>
        <begin position="207"/>
        <end position="224"/>
    </location>
</feature>
<dbReference type="InterPro" id="IPR050495">
    <property type="entry name" value="ATG22/LtaA_families"/>
</dbReference>
<feature type="transmembrane region" description="Helical" evidence="6">
    <location>
        <begin position="119"/>
        <end position="141"/>
    </location>
</feature>
<feature type="transmembrane region" description="Helical" evidence="6">
    <location>
        <begin position="307"/>
        <end position="326"/>
    </location>
</feature>
<dbReference type="GO" id="GO:0032974">
    <property type="term" value="P:amino acid transmembrane export from vacuole"/>
    <property type="evidence" value="ECO:0007669"/>
    <property type="project" value="TreeGrafter"/>
</dbReference>
<dbReference type="InParanoid" id="A0A1E1JUV1"/>
<dbReference type="GO" id="GO:0012505">
    <property type="term" value="C:endomembrane system"/>
    <property type="evidence" value="ECO:0007669"/>
    <property type="project" value="UniProtKB-SubCell"/>
</dbReference>
<dbReference type="InterPro" id="IPR024671">
    <property type="entry name" value="Atg22-like"/>
</dbReference>
<keyword evidence="5 6" id="KW-0472">Membrane</keyword>
<keyword evidence="6" id="KW-0926">Vacuole</keyword>
<evidence type="ECO:0000256" key="4">
    <source>
        <dbReference type="ARBA" id="ARBA00022989"/>
    </source>
</evidence>
<feature type="transmembrane region" description="Helical" evidence="6">
    <location>
        <begin position="86"/>
        <end position="107"/>
    </location>
</feature>
<comment type="caution">
    <text evidence="7">The sequence shown here is derived from an EMBL/GenBank/DDBJ whole genome shotgun (WGS) entry which is preliminary data.</text>
</comment>
<keyword evidence="4 6" id="KW-1133">Transmembrane helix</keyword>
<comment type="similarity">
    <text evidence="6">Belongs to the ATG22 family.</text>
</comment>
<dbReference type="GO" id="GO:0006914">
    <property type="term" value="P:autophagy"/>
    <property type="evidence" value="ECO:0007669"/>
    <property type="project" value="UniProtKB-KW"/>
</dbReference>
<dbReference type="Proteomes" id="UP000178129">
    <property type="component" value="Unassembled WGS sequence"/>
</dbReference>
<evidence type="ECO:0000256" key="2">
    <source>
        <dbReference type="ARBA" id="ARBA00022448"/>
    </source>
</evidence>
<name>A0A1E1JUV1_9HELO</name>
<feature type="transmembrane region" description="Helical" evidence="6">
    <location>
        <begin position="6"/>
        <end position="27"/>
    </location>
</feature>
<evidence type="ECO:0000256" key="6">
    <source>
        <dbReference type="RuleBase" id="RU363073"/>
    </source>
</evidence>
<evidence type="ECO:0000256" key="5">
    <source>
        <dbReference type="ARBA" id="ARBA00023136"/>
    </source>
</evidence>
<keyword evidence="6" id="KW-0029">Amino-acid transport</keyword>
<dbReference type="PANTHER" id="PTHR23519">
    <property type="entry name" value="AUTOPHAGY-RELATED PROTEIN 22"/>
    <property type="match status" value="1"/>
</dbReference>
<keyword evidence="6" id="KW-0072">Autophagy</keyword>